<dbReference type="EMBL" id="MU001493">
    <property type="protein sequence ID" value="KAF2450844.1"/>
    <property type="molecule type" value="Genomic_DNA"/>
</dbReference>
<evidence type="ECO:0000256" key="1">
    <source>
        <dbReference type="SAM" id="Phobius"/>
    </source>
</evidence>
<dbReference type="AlphaFoldDB" id="A0A9P4UG90"/>
<evidence type="ECO:0000313" key="2">
    <source>
        <dbReference type="EMBL" id="KAF2450844.1"/>
    </source>
</evidence>
<evidence type="ECO:0000313" key="3">
    <source>
        <dbReference type="Proteomes" id="UP000799764"/>
    </source>
</evidence>
<reference evidence="2" key="1">
    <citation type="journal article" date="2020" name="Stud. Mycol.">
        <title>101 Dothideomycetes genomes: a test case for predicting lifestyles and emergence of pathogens.</title>
        <authorList>
            <person name="Haridas S."/>
            <person name="Albert R."/>
            <person name="Binder M."/>
            <person name="Bloem J."/>
            <person name="Labutti K."/>
            <person name="Salamov A."/>
            <person name="Andreopoulos B."/>
            <person name="Baker S."/>
            <person name="Barry K."/>
            <person name="Bills G."/>
            <person name="Bluhm B."/>
            <person name="Cannon C."/>
            <person name="Castanera R."/>
            <person name="Culley D."/>
            <person name="Daum C."/>
            <person name="Ezra D."/>
            <person name="Gonzalez J."/>
            <person name="Henrissat B."/>
            <person name="Kuo A."/>
            <person name="Liang C."/>
            <person name="Lipzen A."/>
            <person name="Lutzoni F."/>
            <person name="Magnuson J."/>
            <person name="Mondo S."/>
            <person name="Nolan M."/>
            <person name="Ohm R."/>
            <person name="Pangilinan J."/>
            <person name="Park H.-J."/>
            <person name="Ramirez L."/>
            <person name="Alfaro M."/>
            <person name="Sun H."/>
            <person name="Tritt A."/>
            <person name="Yoshinaga Y."/>
            <person name="Zwiers L.-H."/>
            <person name="Turgeon B."/>
            <person name="Goodwin S."/>
            <person name="Spatafora J."/>
            <person name="Crous P."/>
            <person name="Grigoriev I."/>
        </authorList>
    </citation>
    <scope>NUCLEOTIDE SEQUENCE</scope>
    <source>
        <strain evidence="2">CBS 690.94</strain>
    </source>
</reference>
<gene>
    <name evidence="2" type="ORF">P171DRAFT_147331</name>
</gene>
<comment type="caution">
    <text evidence="2">The sequence shown here is derived from an EMBL/GenBank/DDBJ whole genome shotgun (WGS) entry which is preliminary data.</text>
</comment>
<keyword evidence="1" id="KW-0812">Transmembrane</keyword>
<protein>
    <submittedName>
        <fullName evidence="2">Uncharacterized protein</fullName>
    </submittedName>
</protein>
<proteinExistence type="predicted"/>
<organism evidence="2 3">
    <name type="scientific">Karstenula rhodostoma CBS 690.94</name>
    <dbReference type="NCBI Taxonomy" id="1392251"/>
    <lineage>
        <taxon>Eukaryota</taxon>
        <taxon>Fungi</taxon>
        <taxon>Dikarya</taxon>
        <taxon>Ascomycota</taxon>
        <taxon>Pezizomycotina</taxon>
        <taxon>Dothideomycetes</taxon>
        <taxon>Pleosporomycetidae</taxon>
        <taxon>Pleosporales</taxon>
        <taxon>Massarineae</taxon>
        <taxon>Didymosphaeriaceae</taxon>
        <taxon>Karstenula</taxon>
    </lineage>
</organism>
<dbReference type="Proteomes" id="UP000799764">
    <property type="component" value="Unassembled WGS sequence"/>
</dbReference>
<feature type="transmembrane region" description="Helical" evidence="1">
    <location>
        <begin position="20"/>
        <end position="39"/>
    </location>
</feature>
<sequence length="82" mass="9088">MIHTVLFILMRCDIYTDHTRVFIVLFLPGLVSSCARAVLALRSRSHSCSLGRGVISEDTPYMQAQGFAAVGHMSSSARSRMR</sequence>
<name>A0A9P4UG90_9PLEO</name>
<keyword evidence="1" id="KW-1133">Transmembrane helix</keyword>
<keyword evidence="3" id="KW-1185">Reference proteome</keyword>
<accession>A0A9P4UG90</accession>
<keyword evidence="1" id="KW-0472">Membrane</keyword>